<reference evidence="2 3" key="1">
    <citation type="submission" date="2017-08" db="EMBL/GenBank/DDBJ databases">
        <title>Infants hospitalized years apart are colonized by the same room-sourced microbial strains.</title>
        <authorList>
            <person name="Brooks B."/>
            <person name="Olm M.R."/>
            <person name="Firek B.A."/>
            <person name="Baker R."/>
            <person name="Thomas B.C."/>
            <person name="Morowitz M.J."/>
            <person name="Banfield J.F."/>
        </authorList>
    </citation>
    <scope>NUCLEOTIDE SEQUENCE [LARGE SCALE GENOMIC DNA]</scope>
    <source>
        <strain evidence="2">S2_005_002_R2_29</strain>
    </source>
</reference>
<dbReference type="Proteomes" id="UP000249417">
    <property type="component" value="Unassembled WGS sequence"/>
</dbReference>
<dbReference type="AlphaFoldDB" id="A0A2W5MWZ0"/>
<feature type="region of interest" description="Disordered" evidence="1">
    <location>
        <begin position="161"/>
        <end position="186"/>
    </location>
</feature>
<evidence type="ECO:0000256" key="1">
    <source>
        <dbReference type="SAM" id="MobiDB-lite"/>
    </source>
</evidence>
<comment type="caution">
    <text evidence="2">The sequence shown here is derived from an EMBL/GenBank/DDBJ whole genome shotgun (WGS) entry which is preliminary data.</text>
</comment>
<organism evidence="2 3">
    <name type="scientific">Micavibrio aeruginosavorus</name>
    <dbReference type="NCBI Taxonomy" id="349221"/>
    <lineage>
        <taxon>Bacteria</taxon>
        <taxon>Pseudomonadati</taxon>
        <taxon>Bdellovibrionota</taxon>
        <taxon>Bdellovibrionia</taxon>
        <taxon>Bdellovibrionales</taxon>
        <taxon>Pseudobdellovibrionaceae</taxon>
        <taxon>Micavibrio</taxon>
    </lineage>
</organism>
<accession>A0A2W5MWZ0</accession>
<name>A0A2W5MWZ0_9BACT</name>
<protein>
    <submittedName>
        <fullName evidence="2">Uncharacterized protein</fullName>
    </submittedName>
</protein>
<evidence type="ECO:0000313" key="2">
    <source>
        <dbReference type="EMBL" id="PZQ44818.1"/>
    </source>
</evidence>
<gene>
    <name evidence="2" type="ORF">DI551_09325</name>
</gene>
<sequence>MSKKSDPSKSKAGIAEIFAAFSGVVSLGVTLSMKGIETDEHPLTNLACNAASEMYRLQCRMMGEKGTGRAAQDRLAAEGIDFLSRAATVLADYPKAVLTRPFAGSAAGGTAKDVRDHILDMRRREWKAETTRPLTPMKLEGLPKKPFQVAYLPLPAIRAKRPAGLSASDDHKAKRRGRTKPAANIA</sequence>
<evidence type="ECO:0000313" key="3">
    <source>
        <dbReference type="Proteomes" id="UP000249417"/>
    </source>
</evidence>
<proteinExistence type="predicted"/>
<dbReference type="EMBL" id="QFQB01000076">
    <property type="protein sequence ID" value="PZQ44818.1"/>
    <property type="molecule type" value="Genomic_DNA"/>
</dbReference>